<dbReference type="InterPro" id="IPR036280">
    <property type="entry name" value="Multihaem_cyt_sf"/>
</dbReference>
<organism evidence="8 9">
    <name type="scientific">Candidatus Desulfobia pelagia</name>
    <dbReference type="NCBI Taxonomy" id="2841692"/>
    <lineage>
        <taxon>Bacteria</taxon>
        <taxon>Pseudomonadati</taxon>
        <taxon>Thermodesulfobacteriota</taxon>
        <taxon>Desulfobulbia</taxon>
        <taxon>Desulfobulbales</taxon>
        <taxon>Desulfobulbaceae</taxon>
        <taxon>Candidatus Desulfobia</taxon>
    </lineage>
</organism>
<evidence type="ECO:0000256" key="7">
    <source>
        <dbReference type="SAM" id="SignalP"/>
    </source>
</evidence>
<evidence type="ECO:0000256" key="4">
    <source>
        <dbReference type="ARBA" id="ARBA00022729"/>
    </source>
</evidence>
<dbReference type="PANTHER" id="PTHR35038">
    <property type="entry name" value="DISSIMILATORY SULFITE REDUCTASE SIRA"/>
    <property type="match status" value="1"/>
</dbReference>
<evidence type="ECO:0000256" key="6">
    <source>
        <dbReference type="ARBA" id="ARBA00023004"/>
    </source>
</evidence>
<sequence>MITKIRKAVFWASLALGMSLLANQAAAAEFPELTTDLCIICHKAQPAAVEANGGKHKTSVSCLDCHVGHPPSVRDNIPACSNCHEGAPHFQLEGCLTCHTDPHTPLNITLTGNLTAPCLTCHTEQIAQLKEHPSHHTTMACTECHSERHGRIPDCMECHSPHSAEMTTTDCVTCHQVHMPLVVTYPENTPSKSCAACHDGVYNDLEASTAKHHDLLCAACHHAEHKMIPTCQDCHGSPHPAGLMTRFPSCGDCHGGPHNLIK</sequence>
<gene>
    <name evidence="8" type="ORF">H8E41_08910</name>
</gene>
<dbReference type="Proteomes" id="UP000614424">
    <property type="component" value="Unassembled WGS sequence"/>
</dbReference>
<dbReference type="PANTHER" id="PTHR35038:SF6">
    <property type="entry name" value="SURFACE LOCALIZED DECAHEME CYTOCHROME C LIPOPROTEIN"/>
    <property type="match status" value="1"/>
</dbReference>
<comment type="caution">
    <text evidence="8">The sequence shown here is derived from an EMBL/GenBank/DDBJ whole genome shotgun (WGS) entry which is preliminary data.</text>
</comment>
<evidence type="ECO:0000256" key="3">
    <source>
        <dbReference type="ARBA" id="ARBA00022723"/>
    </source>
</evidence>
<feature type="chain" id="PRO_5035148278" evidence="7">
    <location>
        <begin position="28"/>
        <end position="262"/>
    </location>
</feature>
<evidence type="ECO:0000256" key="2">
    <source>
        <dbReference type="ARBA" id="ARBA00022617"/>
    </source>
</evidence>
<protein>
    <submittedName>
        <fullName evidence="8">Cytochrome C</fullName>
    </submittedName>
</protein>
<dbReference type="EMBL" id="JACNJZ010000122">
    <property type="protein sequence ID" value="MBC8318014.1"/>
    <property type="molecule type" value="Genomic_DNA"/>
</dbReference>
<dbReference type="SUPFAM" id="SSF48695">
    <property type="entry name" value="Multiheme cytochromes"/>
    <property type="match status" value="1"/>
</dbReference>
<evidence type="ECO:0000313" key="8">
    <source>
        <dbReference type="EMBL" id="MBC8318014.1"/>
    </source>
</evidence>
<keyword evidence="1" id="KW-0813">Transport</keyword>
<accession>A0A8J6NDJ8</accession>
<feature type="signal peptide" evidence="7">
    <location>
        <begin position="1"/>
        <end position="27"/>
    </location>
</feature>
<keyword evidence="3" id="KW-0479">Metal-binding</keyword>
<dbReference type="AlphaFoldDB" id="A0A8J6NDJ8"/>
<dbReference type="Gene3D" id="1.10.1130.10">
    <property type="entry name" value="Flavocytochrome C3, Chain A"/>
    <property type="match status" value="1"/>
</dbReference>
<name>A0A8J6NDJ8_9BACT</name>
<evidence type="ECO:0000313" key="9">
    <source>
        <dbReference type="Proteomes" id="UP000614424"/>
    </source>
</evidence>
<dbReference type="GO" id="GO:0046872">
    <property type="term" value="F:metal ion binding"/>
    <property type="evidence" value="ECO:0007669"/>
    <property type="project" value="UniProtKB-KW"/>
</dbReference>
<proteinExistence type="predicted"/>
<keyword evidence="5" id="KW-0249">Electron transport</keyword>
<evidence type="ECO:0000256" key="1">
    <source>
        <dbReference type="ARBA" id="ARBA00022448"/>
    </source>
</evidence>
<keyword evidence="4 7" id="KW-0732">Signal</keyword>
<evidence type="ECO:0000256" key="5">
    <source>
        <dbReference type="ARBA" id="ARBA00022982"/>
    </source>
</evidence>
<reference evidence="8 9" key="1">
    <citation type="submission" date="2020-08" db="EMBL/GenBank/DDBJ databases">
        <title>Bridging the membrane lipid divide: bacteria of the FCB group superphylum have the potential to synthesize archaeal ether lipids.</title>
        <authorList>
            <person name="Villanueva L."/>
            <person name="Von Meijenfeldt F.A.B."/>
            <person name="Westbye A.B."/>
            <person name="Yadav S."/>
            <person name="Hopmans E.C."/>
            <person name="Dutilh B.E."/>
            <person name="Sinninghe Damste J.S."/>
        </authorList>
    </citation>
    <scope>NUCLEOTIDE SEQUENCE [LARGE SCALE GENOMIC DNA]</scope>
    <source>
        <strain evidence="8">NIOZ-UU47</strain>
    </source>
</reference>
<dbReference type="Gene3D" id="1.10.3820.10">
    <property type="entry name" value="Di-heme elbow motif domain"/>
    <property type="match status" value="1"/>
</dbReference>
<dbReference type="GO" id="GO:0016491">
    <property type="term" value="F:oxidoreductase activity"/>
    <property type="evidence" value="ECO:0007669"/>
    <property type="project" value="TreeGrafter"/>
</dbReference>
<keyword evidence="2" id="KW-0349">Heme</keyword>
<dbReference type="Gene3D" id="3.90.10.10">
    <property type="entry name" value="Cytochrome C3"/>
    <property type="match status" value="1"/>
</dbReference>
<keyword evidence="6" id="KW-0408">Iron</keyword>
<dbReference type="InterPro" id="IPR051829">
    <property type="entry name" value="Multiheme_Cytochr_ET"/>
</dbReference>
<dbReference type="InterPro" id="IPR038266">
    <property type="entry name" value="NapC/NirT_cytc_sf"/>
</dbReference>